<evidence type="ECO:0000313" key="2">
    <source>
        <dbReference type="EMBL" id="CAL8084028.1"/>
    </source>
</evidence>
<name>A0ABP1Q1Q1_9HEXA</name>
<feature type="transmembrane region" description="Helical" evidence="1">
    <location>
        <begin position="749"/>
        <end position="767"/>
    </location>
</feature>
<evidence type="ECO:0000313" key="3">
    <source>
        <dbReference type="Proteomes" id="UP001642540"/>
    </source>
</evidence>
<organism evidence="2 3">
    <name type="scientific">Orchesella dallaii</name>
    <dbReference type="NCBI Taxonomy" id="48710"/>
    <lineage>
        <taxon>Eukaryota</taxon>
        <taxon>Metazoa</taxon>
        <taxon>Ecdysozoa</taxon>
        <taxon>Arthropoda</taxon>
        <taxon>Hexapoda</taxon>
        <taxon>Collembola</taxon>
        <taxon>Entomobryomorpha</taxon>
        <taxon>Entomobryoidea</taxon>
        <taxon>Orchesellidae</taxon>
        <taxon>Orchesellinae</taxon>
        <taxon>Orchesella</taxon>
    </lineage>
</organism>
<dbReference type="Proteomes" id="UP001642540">
    <property type="component" value="Unassembled WGS sequence"/>
</dbReference>
<comment type="caution">
    <text evidence="2">The sequence shown here is derived from an EMBL/GenBank/DDBJ whole genome shotgun (WGS) entry which is preliminary data.</text>
</comment>
<keyword evidence="3" id="KW-1185">Reference proteome</keyword>
<keyword evidence="1" id="KW-0812">Transmembrane</keyword>
<keyword evidence="1" id="KW-0472">Membrane</keyword>
<proteinExistence type="predicted"/>
<sequence length="776" mass="89284">MEVDHVLRSILLDFLLIYKLWNSSVSCLSLLSPQNNLVLEPELKHFEACSIHVILNHINLPITGFHYEGSFNLDPFQTLPLILSLNRFDLCKNAFQIQIISENMYCDQFCTFLAPNQKISFRAPPQPKASCLVQIYVDPIPCKKWTLNGVPYAPNYVLKESYFDPIFDYRVQAREWNLAKTGLFFIHVMRNRDMEPFLEEMLYKVDNFWQFGVPFYSYSFVQPTKILFQIEFSEKEDGFQVTRSYLLSCHSYKEWWERVETACSQLKETSSFLWVYCFSIQLEMLARRPDLLQYDKGQISSWMDLESLKTHSMQCSHHHISWMSPFAKQIENIDSFYMDDLINFHRNGGTSKESMDSLILFMLSPNATFYGHEHDGIIHGAARFPFLNVVEGVFMATEWSGFVGKLARVHFITCAPIEQNGWLSLFGLAAAFQPNLWLVLSIVAATSGILLYLIVPLSQRIKRMRGVKNLAHLAFAWNVLLGQGNPAIEKSPWIGGTWALVGIVLTNAYLGDNINMLTAPLPIKRMDTFGELLTQNFSIYSPIPGSTLLKIMAKILKGFGTIGEVSYGMGKNMYAMDFEGNPYSLFALLFGKHNFQLPFEQAVEVAWKMERRPEKFETVDELISVGDPKYYEKVIGKCGMDAFVDKRESLDGVFLNLKEYLVSTRPELAWQLTMSKESYGEIVENWHFGNVPWPATQFVRRVHALLESGLVNVWKEWVYRVDTFSLKVRSEQAEYKSYEAVSLNGNVRALFFFYLAVSLAPLFVLAFEKCNALVRI</sequence>
<dbReference type="Gene3D" id="1.10.287.70">
    <property type="match status" value="1"/>
</dbReference>
<accession>A0ABP1Q1Q1</accession>
<dbReference type="EMBL" id="CAXLJM020000017">
    <property type="protein sequence ID" value="CAL8084028.1"/>
    <property type="molecule type" value="Genomic_DNA"/>
</dbReference>
<gene>
    <name evidence="2" type="ORF">ODALV1_LOCUS5672</name>
</gene>
<protein>
    <submittedName>
        <fullName evidence="2">Uncharacterized protein</fullName>
    </submittedName>
</protein>
<feature type="transmembrane region" description="Helical" evidence="1">
    <location>
        <begin position="436"/>
        <end position="455"/>
    </location>
</feature>
<evidence type="ECO:0000256" key="1">
    <source>
        <dbReference type="SAM" id="Phobius"/>
    </source>
</evidence>
<reference evidence="2 3" key="1">
    <citation type="submission" date="2024-08" db="EMBL/GenBank/DDBJ databases">
        <authorList>
            <person name="Cucini C."/>
            <person name="Frati F."/>
        </authorList>
    </citation>
    <scope>NUCLEOTIDE SEQUENCE [LARGE SCALE GENOMIC DNA]</scope>
</reference>
<keyword evidence="1" id="KW-1133">Transmembrane helix</keyword>